<reference evidence="1 2" key="1">
    <citation type="submission" date="2019-08" db="EMBL/GenBank/DDBJ databases">
        <title>In-depth cultivation of the pig gut microbiome towards novel bacterial diversity and tailored functional studies.</title>
        <authorList>
            <person name="Wylensek D."/>
            <person name="Hitch T.C.A."/>
            <person name="Clavel T."/>
        </authorList>
    </citation>
    <scope>NUCLEOTIDE SEQUENCE [LARGE SCALE GENOMIC DNA]</scope>
    <source>
        <strain evidence="1 2">Oil+RF-744-WCA-WT-11</strain>
    </source>
</reference>
<dbReference type="EMBL" id="VULZ01000007">
    <property type="protein sequence ID" value="MSS15009.1"/>
    <property type="molecule type" value="Genomic_DNA"/>
</dbReference>
<dbReference type="Proteomes" id="UP000481852">
    <property type="component" value="Unassembled WGS sequence"/>
</dbReference>
<comment type="caution">
    <text evidence="1">The sequence shown here is derived from an EMBL/GenBank/DDBJ whole genome shotgun (WGS) entry which is preliminary data.</text>
</comment>
<name>A0A6L5X3N7_9FIRM</name>
<dbReference type="Pfam" id="PF12083">
    <property type="entry name" value="DUF3560"/>
    <property type="match status" value="1"/>
</dbReference>
<dbReference type="RefSeq" id="WP_154525415.1">
    <property type="nucleotide sequence ID" value="NZ_VULZ01000007.1"/>
</dbReference>
<protein>
    <submittedName>
        <fullName evidence="1">DUF3560 domain-containing protein</fullName>
    </submittedName>
</protein>
<sequence length="236" mass="26940">MDNYFIENLETGKLELHFEKAAYTALSDEQKSAIKGAFLWGRHSGCWISRCKRPNLYYPREIAKSIGLEDAGKTGEKMSFAEQMQQKAERADRRADRYEGYADNAAARGETLQKPIRDMHGDIAFFTQPNINTNAGRSFTNRRNKMFAAFDKGFEEFRKSAYWKDRAAAARTTAGQAELKDRAFVSRRIAERERDIRALKRGIESNEKMLQEMNAGKTFSNYAGEPYTAEKNPGMA</sequence>
<dbReference type="AlphaFoldDB" id="A0A6L5X3N7"/>
<gene>
    <name evidence="1" type="ORF">FYJ35_08120</name>
</gene>
<keyword evidence="2" id="KW-1185">Reference proteome</keyword>
<evidence type="ECO:0000313" key="2">
    <source>
        <dbReference type="Proteomes" id="UP000481852"/>
    </source>
</evidence>
<proteinExistence type="predicted"/>
<dbReference type="InterPro" id="IPR021944">
    <property type="entry name" value="DUF3560"/>
</dbReference>
<accession>A0A6L5X3N7</accession>
<evidence type="ECO:0000313" key="1">
    <source>
        <dbReference type="EMBL" id="MSS15009.1"/>
    </source>
</evidence>
<organism evidence="1 2">
    <name type="scientific">Porcincola intestinalis</name>
    <dbReference type="NCBI Taxonomy" id="2606632"/>
    <lineage>
        <taxon>Bacteria</taxon>
        <taxon>Bacillati</taxon>
        <taxon>Bacillota</taxon>
        <taxon>Clostridia</taxon>
        <taxon>Lachnospirales</taxon>
        <taxon>Lachnospiraceae</taxon>
        <taxon>Porcincola</taxon>
    </lineage>
</organism>